<comment type="caution">
    <text evidence="3">The sequence shown here is derived from an EMBL/GenBank/DDBJ whole genome shotgun (WGS) entry which is preliminary data.</text>
</comment>
<feature type="domain" description="Aldehyde dehydrogenase" evidence="2">
    <location>
        <begin position="121"/>
        <end position="175"/>
    </location>
</feature>
<sequence>MLLIKIRPGGVSLSYLKQASKPLRALSIPSDPPASARLHMPSLPPMMELSDINQQESSTWKERGRYQNDGITGLSLEKGKTFLFISCFRNLKRFVNKRLVTFAIMTLPNYTYSPKLYLSVEAHHQDGFGPLLVIYPYQSGQEAVKLASDTSVGLAGYIFTNSLPRAWRVEELLEVLNGMTSQVNSV</sequence>
<dbReference type="GO" id="GO:0009450">
    <property type="term" value="P:gamma-aminobutyric acid catabolic process"/>
    <property type="evidence" value="ECO:0007669"/>
    <property type="project" value="TreeGrafter"/>
</dbReference>
<evidence type="ECO:0000313" key="4">
    <source>
        <dbReference type="Proteomes" id="UP000009038"/>
    </source>
</evidence>
<dbReference type="InterPro" id="IPR016163">
    <property type="entry name" value="Ald_DH_C"/>
</dbReference>
<name>G3Y8H6_ASPNA</name>
<evidence type="ECO:0000313" key="3">
    <source>
        <dbReference type="EMBL" id="EHA21085.1"/>
    </source>
</evidence>
<dbReference type="HOGENOM" id="CLU_1454073_0_0_1"/>
<dbReference type="AlphaFoldDB" id="G3Y8H6"/>
<dbReference type="PANTHER" id="PTHR43353:SF5">
    <property type="entry name" value="SUCCINATE-SEMIALDEHYDE DEHYDROGENASE, MITOCHONDRIAL"/>
    <property type="match status" value="1"/>
</dbReference>
<keyword evidence="1" id="KW-0560">Oxidoreductase</keyword>
<dbReference type="InterPro" id="IPR015590">
    <property type="entry name" value="Aldehyde_DH_dom"/>
</dbReference>
<organism evidence="3 4">
    <name type="scientific">Aspergillus niger (strain ATCC 1015 / CBS 113.46 / FGSC A1144 / LSHB Ac4 / NCTC 3858a / NRRL 328 / USDA 3528.7)</name>
    <dbReference type="NCBI Taxonomy" id="380704"/>
    <lineage>
        <taxon>Eukaryota</taxon>
        <taxon>Fungi</taxon>
        <taxon>Dikarya</taxon>
        <taxon>Ascomycota</taxon>
        <taxon>Pezizomycotina</taxon>
        <taxon>Eurotiomycetes</taxon>
        <taxon>Eurotiomycetidae</taxon>
        <taxon>Eurotiales</taxon>
        <taxon>Aspergillaceae</taxon>
        <taxon>Aspergillus</taxon>
        <taxon>Aspergillus subgen. Circumdati</taxon>
    </lineage>
</organism>
<proteinExistence type="predicted"/>
<dbReference type="Gene3D" id="3.40.309.10">
    <property type="entry name" value="Aldehyde Dehydrogenase, Chain A, domain 2"/>
    <property type="match status" value="1"/>
</dbReference>
<dbReference type="EMBL" id="ACJE01000015">
    <property type="protein sequence ID" value="EHA21085.1"/>
    <property type="molecule type" value="Genomic_DNA"/>
</dbReference>
<dbReference type="InterPro" id="IPR016161">
    <property type="entry name" value="Ald_DH/histidinol_DH"/>
</dbReference>
<evidence type="ECO:0000256" key="1">
    <source>
        <dbReference type="ARBA" id="ARBA00023002"/>
    </source>
</evidence>
<protein>
    <recommendedName>
        <fullName evidence="2">Aldehyde dehydrogenase domain-containing protein</fullName>
    </recommendedName>
</protein>
<dbReference type="STRING" id="380704.G3Y8H6"/>
<dbReference type="PANTHER" id="PTHR43353">
    <property type="entry name" value="SUCCINATE-SEMIALDEHYDE DEHYDROGENASE, MITOCHONDRIAL"/>
    <property type="match status" value="1"/>
</dbReference>
<reference evidence="3 4" key="1">
    <citation type="journal article" date="2011" name="Genome Res.">
        <title>Comparative genomics of citric-acid-producing Aspergillus niger ATCC 1015 versus enzyme-producing CBS 513.88.</title>
        <authorList>
            <person name="Andersen M.R."/>
            <person name="Salazar M.P."/>
            <person name="Schaap P.J."/>
            <person name="van de Vondervoort P.J."/>
            <person name="Culley D."/>
            <person name="Thykaer J."/>
            <person name="Frisvad J.C."/>
            <person name="Nielsen K.F."/>
            <person name="Albang R."/>
            <person name="Albermann K."/>
            <person name="Berka R.M."/>
            <person name="Braus G.H."/>
            <person name="Braus-Stromeyer S.A."/>
            <person name="Corrochano L.M."/>
            <person name="Dai Z."/>
            <person name="van Dijck P.W."/>
            <person name="Hofmann G."/>
            <person name="Lasure L.L."/>
            <person name="Magnuson J.K."/>
            <person name="Menke H."/>
            <person name="Meijer M."/>
            <person name="Meijer S.L."/>
            <person name="Nielsen J.B."/>
            <person name="Nielsen M.L."/>
            <person name="van Ooyen A.J."/>
            <person name="Pel H.J."/>
            <person name="Poulsen L."/>
            <person name="Samson R.A."/>
            <person name="Stam H."/>
            <person name="Tsang A."/>
            <person name="van den Brink J.M."/>
            <person name="Atkins A."/>
            <person name="Aerts A."/>
            <person name="Shapiro H."/>
            <person name="Pangilinan J."/>
            <person name="Salamov A."/>
            <person name="Lou Y."/>
            <person name="Lindquist E."/>
            <person name="Lucas S."/>
            <person name="Grimwood J."/>
            <person name="Grigoriev I.V."/>
            <person name="Kubicek C.P."/>
            <person name="Martinez D."/>
            <person name="van Peij N.N."/>
            <person name="Roubos J.A."/>
            <person name="Nielsen J."/>
            <person name="Baker S.E."/>
        </authorList>
    </citation>
    <scope>NUCLEOTIDE SEQUENCE [LARGE SCALE GENOMIC DNA]</scope>
    <source>
        <strain evidence="4">ATCC 1015 / CBS 113.46 / FGSC A1144 / LSHB Ac4 / NCTC 3858a / NRRL 328 / USDA 3528.7</strain>
    </source>
</reference>
<accession>G3Y8H6</accession>
<evidence type="ECO:0000259" key="2">
    <source>
        <dbReference type="Pfam" id="PF00171"/>
    </source>
</evidence>
<dbReference type="SUPFAM" id="SSF53720">
    <property type="entry name" value="ALDH-like"/>
    <property type="match status" value="1"/>
</dbReference>
<dbReference type="InterPro" id="IPR050740">
    <property type="entry name" value="Aldehyde_DH_Superfamily"/>
</dbReference>
<dbReference type="VEuPathDB" id="FungiDB:ASPNIDRAFT2_45672"/>
<dbReference type="Pfam" id="PF00171">
    <property type="entry name" value="Aldedh"/>
    <property type="match status" value="1"/>
</dbReference>
<gene>
    <name evidence="3" type="ORF">ASPNIDRAFT_45672</name>
</gene>
<dbReference type="GO" id="GO:0004777">
    <property type="term" value="F:succinate-semialdehyde dehydrogenase (NAD+) activity"/>
    <property type="evidence" value="ECO:0007669"/>
    <property type="project" value="TreeGrafter"/>
</dbReference>
<dbReference type="Proteomes" id="UP000009038">
    <property type="component" value="Unassembled WGS sequence"/>
</dbReference>